<evidence type="ECO:0000256" key="1">
    <source>
        <dbReference type="SAM" id="MobiDB-lite"/>
    </source>
</evidence>
<dbReference type="Proteomes" id="UP001164712">
    <property type="component" value="Chromosome"/>
</dbReference>
<feature type="compositionally biased region" description="Basic and acidic residues" evidence="1">
    <location>
        <begin position="1"/>
        <end position="11"/>
    </location>
</feature>
<dbReference type="InterPro" id="IPR003594">
    <property type="entry name" value="HATPase_dom"/>
</dbReference>
<dbReference type="Pfam" id="PF02518">
    <property type="entry name" value="HATPase_c"/>
    <property type="match status" value="1"/>
</dbReference>
<keyword evidence="3" id="KW-0418">Kinase</keyword>
<evidence type="ECO:0000313" key="3">
    <source>
        <dbReference type="EMBL" id="WAT02170.1"/>
    </source>
</evidence>
<accession>A0ABY7HSM1</accession>
<protein>
    <submittedName>
        <fullName evidence="3">Sensor histidine kinase</fullName>
    </submittedName>
</protein>
<feature type="region of interest" description="Disordered" evidence="1">
    <location>
        <begin position="1"/>
        <end position="21"/>
    </location>
</feature>
<dbReference type="Gene3D" id="3.30.565.10">
    <property type="entry name" value="Histidine kinase-like ATPase, C-terminal domain"/>
    <property type="match status" value="1"/>
</dbReference>
<dbReference type="InterPro" id="IPR036890">
    <property type="entry name" value="HATPase_C_sf"/>
</dbReference>
<evidence type="ECO:0000259" key="2">
    <source>
        <dbReference type="Pfam" id="PF02518"/>
    </source>
</evidence>
<sequence length="240" mass="26419">MALDKALHHMSPDSQNFPETDDLTDKARVRFLKREAINEFSGTILHELSPKIGLLKEHLANEIHEYDSSSSRKVVDSLLRIFGAIESLRRTAKKPESHEFDLAQLIRDIIAEEHSENISYLYEGIQPCIIKSDRRILGLALANGIRNAIESINAHAFSERDLTICWGASDVDNWVSIIDTGTGLLGSPEAAFKIGNTNKANHTGFGMAIIQQAVENLGGSVSLANIVSGGAKLDLRWGNF</sequence>
<reference evidence="3" key="1">
    <citation type="submission" date="2022-12" db="EMBL/GenBank/DDBJ databases">
        <title>Complete genome sequence of an Australian strain of Rouxiella badensis DAR84756 and resolution of the R. badensis DSM100043 and R. chamberiensis DSM28324 genomes.</title>
        <authorList>
            <person name="Paul S."/>
            <person name="Anderson P.J."/>
            <person name="Maynard G."/>
            <person name="Dyall-Smith M."/>
            <person name="Kudinha T."/>
        </authorList>
    </citation>
    <scope>NUCLEOTIDE SEQUENCE</scope>
    <source>
        <strain evidence="3">DSM 28324</strain>
    </source>
</reference>
<proteinExistence type="predicted"/>
<dbReference type="EMBL" id="CP114058">
    <property type="protein sequence ID" value="WAT02170.1"/>
    <property type="molecule type" value="Genomic_DNA"/>
</dbReference>
<feature type="domain" description="Histidine kinase/HSP90-like ATPase" evidence="2">
    <location>
        <begin position="133"/>
        <end position="233"/>
    </location>
</feature>
<gene>
    <name evidence="3" type="ORF">O1V66_05785</name>
</gene>
<dbReference type="RefSeq" id="WP_269128206.1">
    <property type="nucleotide sequence ID" value="NZ_CP114058.1"/>
</dbReference>
<evidence type="ECO:0000313" key="4">
    <source>
        <dbReference type="Proteomes" id="UP001164712"/>
    </source>
</evidence>
<keyword evidence="3" id="KW-0808">Transferase</keyword>
<dbReference type="SUPFAM" id="SSF55874">
    <property type="entry name" value="ATPase domain of HSP90 chaperone/DNA topoisomerase II/histidine kinase"/>
    <property type="match status" value="1"/>
</dbReference>
<keyword evidence="4" id="KW-1185">Reference proteome</keyword>
<name>A0ABY7HSM1_9GAMM</name>
<organism evidence="3 4">
    <name type="scientific">Rouxiella chamberiensis</name>
    <dbReference type="NCBI Taxonomy" id="1513468"/>
    <lineage>
        <taxon>Bacteria</taxon>
        <taxon>Pseudomonadati</taxon>
        <taxon>Pseudomonadota</taxon>
        <taxon>Gammaproteobacteria</taxon>
        <taxon>Enterobacterales</taxon>
        <taxon>Yersiniaceae</taxon>
        <taxon>Rouxiella</taxon>
    </lineage>
</organism>
<dbReference type="GO" id="GO:0016301">
    <property type="term" value="F:kinase activity"/>
    <property type="evidence" value="ECO:0007669"/>
    <property type="project" value="UniProtKB-KW"/>
</dbReference>